<dbReference type="Gene3D" id="3.90.280.10">
    <property type="entry name" value="PEBP-like"/>
    <property type="match status" value="1"/>
</dbReference>
<dbReference type="Proteomes" id="UP000326331">
    <property type="component" value="Chromosome"/>
</dbReference>
<dbReference type="InterPro" id="IPR008914">
    <property type="entry name" value="PEBP"/>
</dbReference>
<dbReference type="InterPro" id="IPR005247">
    <property type="entry name" value="YbhB_YbcL/LppC-like"/>
</dbReference>
<dbReference type="PANTHER" id="PTHR30289">
    <property type="entry name" value="UNCHARACTERIZED PROTEIN YBCL-RELATED"/>
    <property type="match status" value="1"/>
</dbReference>
<keyword evidence="2" id="KW-1185">Reference proteome</keyword>
<dbReference type="GO" id="GO:0004860">
    <property type="term" value="F:protein kinase inhibitor activity"/>
    <property type="evidence" value="ECO:0007669"/>
    <property type="project" value="UniProtKB-KW"/>
</dbReference>
<dbReference type="CDD" id="cd00865">
    <property type="entry name" value="PEBP_bact_arch"/>
    <property type="match status" value="1"/>
</dbReference>
<proteinExistence type="predicted"/>
<dbReference type="EMBL" id="CP042829">
    <property type="protein sequence ID" value="QFG04327.1"/>
    <property type="molecule type" value="Genomic_DNA"/>
</dbReference>
<accession>A0ABX6C4Y5</accession>
<evidence type="ECO:0000313" key="1">
    <source>
        <dbReference type="EMBL" id="QFG04327.1"/>
    </source>
</evidence>
<gene>
    <name evidence="1" type="ORF">Tbon_06250</name>
</gene>
<evidence type="ECO:0000313" key="2">
    <source>
        <dbReference type="Proteomes" id="UP000326331"/>
    </source>
</evidence>
<dbReference type="Pfam" id="PF01161">
    <property type="entry name" value="PBP"/>
    <property type="match status" value="1"/>
</dbReference>
<dbReference type="PANTHER" id="PTHR30289:SF1">
    <property type="entry name" value="PEBP (PHOSPHATIDYLETHANOLAMINE-BINDING PROTEIN) FAMILY PROTEIN"/>
    <property type="match status" value="1"/>
</dbReference>
<organism evidence="1 2">
    <name type="scientific">Tepidiforma bonchosmolovskayae</name>
    <dbReference type="NCBI Taxonomy" id="2601677"/>
    <lineage>
        <taxon>Bacteria</taxon>
        <taxon>Bacillati</taxon>
        <taxon>Chloroflexota</taxon>
        <taxon>Tepidiformia</taxon>
        <taxon>Tepidiformales</taxon>
        <taxon>Tepidiformaceae</taxon>
        <taxon>Tepidiforma</taxon>
    </lineage>
</organism>
<name>A0ABX6C4Y5_9CHLR</name>
<sequence length="175" mass="17935">MAAAALFAPACGGREPLDLPRPAARLAVASTAFADGGVIPAEYTCDGADRSPPLRWEGAPAGTAAFAIVVDDPDADGFVHWLAWNLPASVTALEAGASPGGGMPKGTVEGKNDFGRLGYGGPCPPRGKEHRYRFLVYALDAPLPAGPGASRGEVERALARHAIAAGELTGTHRRP</sequence>
<dbReference type="NCBIfam" id="TIGR00481">
    <property type="entry name" value="YbhB/YbcL family Raf kinase inhibitor-like protein"/>
    <property type="match status" value="1"/>
</dbReference>
<dbReference type="InterPro" id="IPR036610">
    <property type="entry name" value="PEBP-like_sf"/>
</dbReference>
<reference evidence="1 2" key="2">
    <citation type="submission" date="2019-10" db="EMBL/GenBank/DDBJ databases">
        <title>Thermopilla bonchosmolovskayae gen. nov., sp. nov., a moderately thermophilic Chloroflexi bacterium from a Chukotka hot spring (Arctic, Russia), representing a novel classis Thermopillaia, which include previously uncultivated lineage OLB14.</title>
        <authorList>
            <person name="Kochetkova T.V."/>
            <person name="Zayulina K.S."/>
            <person name="Zhigarkov V.S."/>
            <person name="Minaev N.V."/>
            <person name="Novikov A."/>
            <person name="Toshchakov S.V."/>
            <person name="Elcheninov A.G."/>
            <person name="Kublanov I.V."/>
        </authorList>
    </citation>
    <scope>NUCLEOTIDE SEQUENCE [LARGE SCALE GENOMIC DNA]</scope>
    <source>
        <strain evidence="1 2">3753O</strain>
    </source>
</reference>
<protein>
    <submittedName>
        <fullName evidence="1">YbhB/YbcL family Raf kinase inhibitor-like protein</fullName>
    </submittedName>
</protein>
<dbReference type="SUPFAM" id="SSF49777">
    <property type="entry name" value="PEBP-like"/>
    <property type="match status" value="1"/>
</dbReference>
<reference evidence="1 2" key="1">
    <citation type="submission" date="2019-08" db="EMBL/GenBank/DDBJ databases">
        <authorList>
            <person name="Toschakov S.V."/>
        </authorList>
    </citation>
    <scope>NUCLEOTIDE SEQUENCE [LARGE SCALE GENOMIC DNA]</scope>
    <source>
        <strain evidence="1 2">3753O</strain>
    </source>
</reference>
<keyword evidence="1" id="KW-0649">Protein kinase inhibitor</keyword>